<dbReference type="GO" id="GO:0016405">
    <property type="term" value="F:CoA-ligase activity"/>
    <property type="evidence" value="ECO:0007669"/>
    <property type="project" value="TreeGrafter"/>
</dbReference>
<dbReference type="InterPro" id="IPR042099">
    <property type="entry name" value="ANL_N_sf"/>
</dbReference>
<gene>
    <name evidence="3" type="ORF">K432DRAFT_357793</name>
</gene>
<dbReference type="InterPro" id="IPR025110">
    <property type="entry name" value="AMP-bd_C"/>
</dbReference>
<keyword evidence="4" id="KW-1185">Reference proteome</keyword>
<proteinExistence type="predicted"/>
<dbReference type="OrthoDB" id="6509636at2759"/>
<protein>
    <submittedName>
        <fullName evidence="3">Phenylacetyl-CoA ligase-like protein</fullName>
    </submittedName>
</protein>
<dbReference type="Gene3D" id="3.30.300.30">
    <property type="match status" value="1"/>
</dbReference>
<evidence type="ECO:0000259" key="2">
    <source>
        <dbReference type="Pfam" id="PF13193"/>
    </source>
</evidence>
<sequence length="585" mass="63983">MAEKMTDFCAPDWVPALPRNAPDSIPLCDFILDEAYGRYPISKAKPPFTCGLTGKEYSILQVKDRVESLARGLARELDWNPNKGTEWAKAVCVFTLNSIDSMTVVWAVHRLSGLATPANATYTAPELVHQLKTSKAKAIFTCLPLLHVALEAADVVGLSRSRIYLIELPEACAPGLSPPKEFKTVDDLISGGLRLPVLEPVRWNKGDGKTKVALLCFSSGTSGLPKGVMISHFNVISNIIQINTYEHAGRPEEHHDSVLGVMPQSHIYALVVICHARVYVGDNVVNLPRYSMEWMLNAIQRFNISTLFIVPPIIIQMANNPKLLGKYDLSAVKSVWTGAAPLAKEVAEKLLQQHPQWKVLQGYGLTETCTLVSSSSPRDPYLGSSGSLLPGISARLVTPSNELITTYDTPGELLIKSPSNALGYFQSPTATLETFQADGYVRTGDEAVFRKSATGYDHLFIIDRIKELIKVKGHQVAPAELEALLLGHPLVSDCVVIPVADDAAGEVPKAFVVKAIANGDAESVGDAELAKLLQMHVQEKTARYKWLKGGVEFIDVVPKSPSGKILRRVLRDREREKRRVAGAKL</sequence>
<name>A0A8E2JDC1_9PEZI</name>
<accession>A0A8E2JDC1</accession>
<dbReference type="AlphaFoldDB" id="A0A8E2JDC1"/>
<feature type="domain" description="AMP-binding enzyme C-terminal" evidence="2">
    <location>
        <begin position="480"/>
        <end position="564"/>
    </location>
</feature>
<dbReference type="InterPro" id="IPR000873">
    <property type="entry name" value="AMP-dep_synth/lig_dom"/>
</dbReference>
<feature type="domain" description="AMP-dependent synthetase/ligase" evidence="1">
    <location>
        <begin position="54"/>
        <end position="425"/>
    </location>
</feature>
<dbReference type="PROSITE" id="PS00455">
    <property type="entry name" value="AMP_BINDING"/>
    <property type="match status" value="1"/>
</dbReference>
<reference evidence="3 4" key="1">
    <citation type="journal article" date="2016" name="Nat. Commun.">
        <title>Ectomycorrhizal ecology is imprinted in the genome of the dominant symbiotic fungus Cenococcum geophilum.</title>
        <authorList>
            <consortium name="DOE Joint Genome Institute"/>
            <person name="Peter M."/>
            <person name="Kohler A."/>
            <person name="Ohm R.A."/>
            <person name="Kuo A."/>
            <person name="Krutzmann J."/>
            <person name="Morin E."/>
            <person name="Arend M."/>
            <person name="Barry K.W."/>
            <person name="Binder M."/>
            <person name="Choi C."/>
            <person name="Clum A."/>
            <person name="Copeland A."/>
            <person name="Grisel N."/>
            <person name="Haridas S."/>
            <person name="Kipfer T."/>
            <person name="LaButti K."/>
            <person name="Lindquist E."/>
            <person name="Lipzen A."/>
            <person name="Maire R."/>
            <person name="Meier B."/>
            <person name="Mihaltcheva S."/>
            <person name="Molinier V."/>
            <person name="Murat C."/>
            <person name="Poggeler S."/>
            <person name="Quandt C.A."/>
            <person name="Sperisen C."/>
            <person name="Tritt A."/>
            <person name="Tisserant E."/>
            <person name="Crous P.W."/>
            <person name="Henrissat B."/>
            <person name="Nehls U."/>
            <person name="Egli S."/>
            <person name="Spatafora J.W."/>
            <person name="Grigoriev I.V."/>
            <person name="Martin F.M."/>
        </authorList>
    </citation>
    <scope>NUCLEOTIDE SEQUENCE [LARGE SCALE GENOMIC DNA]</scope>
    <source>
        <strain evidence="3 4">CBS 459.81</strain>
    </source>
</reference>
<evidence type="ECO:0000313" key="4">
    <source>
        <dbReference type="Proteomes" id="UP000250266"/>
    </source>
</evidence>
<dbReference type="Pfam" id="PF13193">
    <property type="entry name" value="AMP-binding_C"/>
    <property type="match status" value="1"/>
</dbReference>
<dbReference type="SUPFAM" id="SSF56801">
    <property type="entry name" value="Acetyl-CoA synthetase-like"/>
    <property type="match status" value="1"/>
</dbReference>
<keyword evidence="3" id="KW-0436">Ligase</keyword>
<dbReference type="InterPro" id="IPR020845">
    <property type="entry name" value="AMP-binding_CS"/>
</dbReference>
<dbReference type="PANTHER" id="PTHR24096:SF422">
    <property type="entry name" value="BCDNA.GH02901"/>
    <property type="match status" value="1"/>
</dbReference>
<organism evidence="3 4">
    <name type="scientific">Lepidopterella palustris CBS 459.81</name>
    <dbReference type="NCBI Taxonomy" id="1314670"/>
    <lineage>
        <taxon>Eukaryota</taxon>
        <taxon>Fungi</taxon>
        <taxon>Dikarya</taxon>
        <taxon>Ascomycota</taxon>
        <taxon>Pezizomycotina</taxon>
        <taxon>Dothideomycetes</taxon>
        <taxon>Pleosporomycetidae</taxon>
        <taxon>Mytilinidiales</taxon>
        <taxon>Argynnaceae</taxon>
        <taxon>Lepidopterella</taxon>
    </lineage>
</organism>
<dbReference type="Proteomes" id="UP000250266">
    <property type="component" value="Unassembled WGS sequence"/>
</dbReference>
<dbReference type="InterPro" id="IPR045851">
    <property type="entry name" value="AMP-bd_C_sf"/>
</dbReference>
<evidence type="ECO:0000313" key="3">
    <source>
        <dbReference type="EMBL" id="OCK77884.1"/>
    </source>
</evidence>
<evidence type="ECO:0000259" key="1">
    <source>
        <dbReference type="Pfam" id="PF00501"/>
    </source>
</evidence>
<dbReference type="EMBL" id="KV745094">
    <property type="protein sequence ID" value="OCK77884.1"/>
    <property type="molecule type" value="Genomic_DNA"/>
</dbReference>
<dbReference type="Pfam" id="PF00501">
    <property type="entry name" value="AMP-binding"/>
    <property type="match status" value="1"/>
</dbReference>
<dbReference type="PANTHER" id="PTHR24096">
    <property type="entry name" value="LONG-CHAIN-FATTY-ACID--COA LIGASE"/>
    <property type="match status" value="1"/>
</dbReference>
<dbReference type="Gene3D" id="3.40.50.12780">
    <property type="entry name" value="N-terminal domain of ligase-like"/>
    <property type="match status" value="1"/>
</dbReference>